<dbReference type="Proteomes" id="UP000789390">
    <property type="component" value="Unassembled WGS sequence"/>
</dbReference>
<dbReference type="GO" id="GO:0003676">
    <property type="term" value="F:nucleic acid binding"/>
    <property type="evidence" value="ECO:0007669"/>
    <property type="project" value="InterPro"/>
</dbReference>
<proteinExistence type="predicted"/>
<name>A0A8J2RJW7_9CRUS</name>
<protein>
    <submittedName>
        <fullName evidence="1">Uncharacterized protein</fullName>
    </submittedName>
</protein>
<comment type="caution">
    <text evidence="1">The sequence shown here is derived from an EMBL/GenBank/DDBJ whole genome shotgun (WGS) entry which is preliminary data.</text>
</comment>
<sequence length="173" mass="19710">MKVIRENGARSCLEDIWKYVTAVAYSDTQRFSCLITVSTKTARYKKETPNTVLVWGGISSCHPNASLCRVTGKFQVQRSKSVMKCVADLNGKISILEWPKSFGDLMPLDTIWLKMSNEFTKAGVTTNTEEGLWKEVSFMWQKVCHVEYVHKLILQIPLKLKKVIDCHGSKYVD</sequence>
<dbReference type="InterPro" id="IPR036397">
    <property type="entry name" value="RNaseH_sf"/>
</dbReference>
<gene>
    <name evidence="1" type="ORF">DGAL_LOCUS6550</name>
</gene>
<dbReference type="Gene3D" id="3.30.420.10">
    <property type="entry name" value="Ribonuclease H-like superfamily/Ribonuclease H"/>
    <property type="match status" value="1"/>
</dbReference>
<keyword evidence="2" id="KW-1185">Reference proteome</keyword>
<evidence type="ECO:0000313" key="1">
    <source>
        <dbReference type="EMBL" id="CAH0103873.1"/>
    </source>
</evidence>
<dbReference type="EMBL" id="CAKKLH010000118">
    <property type="protein sequence ID" value="CAH0103873.1"/>
    <property type="molecule type" value="Genomic_DNA"/>
</dbReference>
<dbReference type="AlphaFoldDB" id="A0A8J2RJW7"/>
<evidence type="ECO:0000313" key="2">
    <source>
        <dbReference type="Proteomes" id="UP000789390"/>
    </source>
</evidence>
<reference evidence="1" key="1">
    <citation type="submission" date="2021-11" db="EMBL/GenBank/DDBJ databases">
        <authorList>
            <person name="Schell T."/>
        </authorList>
    </citation>
    <scope>NUCLEOTIDE SEQUENCE</scope>
    <source>
        <strain evidence="1">M5</strain>
    </source>
</reference>
<accession>A0A8J2RJW7</accession>
<organism evidence="1 2">
    <name type="scientific">Daphnia galeata</name>
    <dbReference type="NCBI Taxonomy" id="27404"/>
    <lineage>
        <taxon>Eukaryota</taxon>
        <taxon>Metazoa</taxon>
        <taxon>Ecdysozoa</taxon>
        <taxon>Arthropoda</taxon>
        <taxon>Crustacea</taxon>
        <taxon>Branchiopoda</taxon>
        <taxon>Diplostraca</taxon>
        <taxon>Cladocera</taxon>
        <taxon>Anomopoda</taxon>
        <taxon>Daphniidae</taxon>
        <taxon>Daphnia</taxon>
    </lineage>
</organism>